<dbReference type="Gene3D" id="3.30.420.10">
    <property type="entry name" value="Ribonuclease H-like superfamily/Ribonuclease H"/>
    <property type="match status" value="1"/>
</dbReference>
<protein>
    <recommendedName>
        <fullName evidence="4">Transposase Tc1-like domain-containing protein</fullName>
    </recommendedName>
</protein>
<organism evidence="2 3">
    <name type="scientific">Dufourea novaeangliae</name>
    <name type="common">Sweat bee</name>
    <dbReference type="NCBI Taxonomy" id="178035"/>
    <lineage>
        <taxon>Eukaryota</taxon>
        <taxon>Metazoa</taxon>
        <taxon>Ecdysozoa</taxon>
        <taxon>Arthropoda</taxon>
        <taxon>Hexapoda</taxon>
        <taxon>Insecta</taxon>
        <taxon>Pterygota</taxon>
        <taxon>Neoptera</taxon>
        <taxon>Endopterygota</taxon>
        <taxon>Hymenoptera</taxon>
        <taxon>Apocrita</taxon>
        <taxon>Aculeata</taxon>
        <taxon>Apoidea</taxon>
        <taxon>Anthophila</taxon>
        <taxon>Halictidae</taxon>
        <taxon>Rophitinae</taxon>
        <taxon>Dufourea</taxon>
    </lineage>
</organism>
<evidence type="ECO:0000256" key="1">
    <source>
        <dbReference type="SAM" id="MobiDB-lite"/>
    </source>
</evidence>
<sequence>NPHISLRQIDREAGISRRSILRILHRQKVHLYHVSLYQQLQRNNFVTRVEFCRWTKHQIQNNELLLNTVLFTDEATFKNHGNVSLHNMYAWCGITGNKIIGPHFVNGDLNGNIYANFIKNYLYLHGKEGSWFTERLSERLSCRSAGGWKENKTVTTSHEIRGSRWIPARPRAEAGQPPRHHLSKNRPWVQRTSQPVSTLTTSSHVDIYVASSYASRHLTKTTTAL</sequence>
<dbReference type="InterPro" id="IPR036397">
    <property type="entry name" value="RNaseH_sf"/>
</dbReference>
<keyword evidence="3" id="KW-1185">Reference proteome</keyword>
<reference evidence="2 3" key="1">
    <citation type="submission" date="2015-07" db="EMBL/GenBank/DDBJ databases">
        <title>The genome of Dufourea novaeangliae.</title>
        <authorList>
            <person name="Pan H."/>
            <person name="Kapheim K."/>
        </authorList>
    </citation>
    <scope>NUCLEOTIDE SEQUENCE [LARGE SCALE GENOMIC DNA]</scope>
    <source>
        <strain evidence="2">0120121106</strain>
        <tissue evidence="2">Whole body</tissue>
    </source>
</reference>
<feature type="region of interest" description="Disordered" evidence="1">
    <location>
        <begin position="169"/>
        <end position="195"/>
    </location>
</feature>
<evidence type="ECO:0008006" key="4">
    <source>
        <dbReference type="Google" id="ProtNLM"/>
    </source>
</evidence>
<proteinExistence type="predicted"/>
<evidence type="ECO:0000313" key="3">
    <source>
        <dbReference type="Proteomes" id="UP000076502"/>
    </source>
</evidence>
<dbReference type="PANTHER" id="PTHR47326">
    <property type="entry name" value="TRANSPOSABLE ELEMENT TC3 TRANSPOSASE-LIKE PROTEIN"/>
    <property type="match status" value="1"/>
</dbReference>
<dbReference type="AlphaFoldDB" id="A0A154PMS3"/>
<dbReference type="Proteomes" id="UP000076502">
    <property type="component" value="Unassembled WGS sequence"/>
</dbReference>
<accession>A0A154PMS3</accession>
<evidence type="ECO:0000313" key="2">
    <source>
        <dbReference type="EMBL" id="KZC13152.1"/>
    </source>
</evidence>
<feature type="non-terminal residue" evidence="2">
    <location>
        <position position="1"/>
    </location>
</feature>
<dbReference type="EMBL" id="KQ434985">
    <property type="protein sequence ID" value="KZC13152.1"/>
    <property type="molecule type" value="Genomic_DNA"/>
</dbReference>
<name>A0A154PMS3_DUFNO</name>
<gene>
    <name evidence="2" type="ORF">WN55_05773</name>
</gene>
<dbReference type="PANTHER" id="PTHR47326:SF1">
    <property type="entry name" value="HTH PSQ-TYPE DOMAIN-CONTAINING PROTEIN"/>
    <property type="match status" value="1"/>
</dbReference>
<dbReference type="GO" id="GO:0003676">
    <property type="term" value="F:nucleic acid binding"/>
    <property type="evidence" value="ECO:0007669"/>
    <property type="project" value="InterPro"/>
</dbReference>